<organism evidence="1 2">
    <name type="scientific">Cinchona calisaya</name>
    <dbReference type="NCBI Taxonomy" id="153742"/>
    <lineage>
        <taxon>Eukaryota</taxon>
        <taxon>Viridiplantae</taxon>
        <taxon>Streptophyta</taxon>
        <taxon>Embryophyta</taxon>
        <taxon>Tracheophyta</taxon>
        <taxon>Spermatophyta</taxon>
        <taxon>Magnoliopsida</taxon>
        <taxon>eudicotyledons</taxon>
        <taxon>Gunneridae</taxon>
        <taxon>Pentapetalae</taxon>
        <taxon>asterids</taxon>
        <taxon>lamiids</taxon>
        <taxon>Gentianales</taxon>
        <taxon>Rubiaceae</taxon>
        <taxon>Cinchonoideae</taxon>
        <taxon>Cinchoneae</taxon>
        <taxon>Cinchona</taxon>
    </lineage>
</organism>
<evidence type="ECO:0008006" key="3">
    <source>
        <dbReference type="Google" id="ProtNLM"/>
    </source>
</evidence>
<reference evidence="1 2" key="1">
    <citation type="submission" date="2024-11" db="EMBL/GenBank/DDBJ databases">
        <title>A near-complete genome assembly of Cinchona calisaya.</title>
        <authorList>
            <person name="Lian D.C."/>
            <person name="Zhao X.W."/>
            <person name="Wei L."/>
        </authorList>
    </citation>
    <scope>NUCLEOTIDE SEQUENCE [LARGE SCALE GENOMIC DNA]</scope>
    <source>
        <tissue evidence="1">Nenye</tissue>
    </source>
</reference>
<sequence length="302" mass="34586">MQEKHVAIWKPKAVNKKVDKVVTGVQGDRVDLVDGGVKVTKRKGYKAWQGIVLESRHSEVVLVIKKTLKEFGKIAGLKPNLSKCQTFIAGLDGEEDIMRLCEIIQMPRDILPVKKFAKWFCFSKFDTVGSFIGHGVWMWPMGRRVTTEVKRLIQATPSTFFPHVAEEDQTSWEGSSTGFFTVKGPWKCIRSPGTTMKWYQLFWGKGHVLWFLSYGCYLIPRQVQTGSFKVFKVQCLQSANGTRKIVILQSVQRPKQIYDQLNVSQTAPVEAQERELEEFCPNKLQSERQYGTSRQWTGVLEF</sequence>
<dbReference type="AlphaFoldDB" id="A0ABD3AU99"/>
<accession>A0ABD3AU99</accession>
<keyword evidence="2" id="KW-1185">Reference proteome</keyword>
<evidence type="ECO:0000313" key="2">
    <source>
        <dbReference type="Proteomes" id="UP001630127"/>
    </source>
</evidence>
<proteinExistence type="predicted"/>
<protein>
    <recommendedName>
        <fullName evidence="3">Reverse transcriptase</fullName>
    </recommendedName>
</protein>
<evidence type="ECO:0000313" key="1">
    <source>
        <dbReference type="EMBL" id="KAL3534797.1"/>
    </source>
</evidence>
<name>A0ABD3AU99_9GENT</name>
<comment type="caution">
    <text evidence="1">The sequence shown here is derived from an EMBL/GenBank/DDBJ whole genome shotgun (WGS) entry which is preliminary data.</text>
</comment>
<dbReference type="EMBL" id="JBJUIK010000002">
    <property type="protein sequence ID" value="KAL3534797.1"/>
    <property type="molecule type" value="Genomic_DNA"/>
</dbReference>
<dbReference type="Proteomes" id="UP001630127">
    <property type="component" value="Unassembled WGS sequence"/>
</dbReference>
<gene>
    <name evidence="1" type="ORF">ACH5RR_003258</name>
</gene>